<dbReference type="EMBL" id="JACGWO010000001">
    <property type="protein sequence ID" value="KAK4440681.1"/>
    <property type="molecule type" value="Genomic_DNA"/>
</dbReference>
<dbReference type="Proteomes" id="UP001293254">
    <property type="component" value="Unassembled WGS sequence"/>
</dbReference>
<sequence length="152" mass="17516">MEDTDPVNCIIVKTNHLEFSDDENTQDDQTPNMNHFPIIAKILCEKPLNNNAIKSALLKAWGLTPKTRINVIEQNTVVFLLENESDRRRICRQSPWSFRGNLIVSQPWHPHEALDEVDLARYQIWIQAMGLPVMYINKDSAEKIENSIGSFI</sequence>
<comment type="caution">
    <text evidence="2">The sequence shown here is derived from an EMBL/GenBank/DDBJ whole genome shotgun (WGS) entry which is preliminary data.</text>
</comment>
<dbReference type="Pfam" id="PF14111">
    <property type="entry name" value="DUF4283"/>
    <property type="match status" value="1"/>
</dbReference>
<protein>
    <recommendedName>
        <fullName evidence="1">DUF4283 domain-containing protein</fullName>
    </recommendedName>
</protein>
<reference evidence="2" key="1">
    <citation type="submission" date="2020-06" db="EMBL/GenBank/DDBJ databases">
        <authorList>
            <person name="Li T."/>
            <person name="Hu X."/>
            <person name="Zhang T."/>
            <person name="Song X."/>
            <person name="Zhang H."/>
            <person name="Dai N."/>
            <person name="Sheng W."/>
            <person name="Hou X."/>
            <person name="Wei L."/>
        </authorList>
    </citation>
    <scope>NUCLEOTIDE SEQUENCE</scope>
    <source>
        <strain evidence="2">3651</strain>
        <tissue evidence="2">Leaf</tissue>
    </source>
</reference>
<evidence type="ECO:0000259" key="1">
    <source>
        <dbReference type="Pfam" id="PF14111"/>
    </source>
</evidence>
<dbReference type="InterPro" id="IPR040256">
    <property type="entry name" value="At4g02000-like"/>
</dbReference>
<dbReference type="AlphaFoldDB" id="A0AAE1Z2B4"/>
<evidence type="ECO:0000313" key="3">
    <source>
        <dbReference type="Proteomes" id="UP001293254"/>
    </source>
</evidence>
<dbReference type="PANTHER" id="PTHR31286">
    <property type="entry name" value="GLYCINE-RICH CELL WALL STRUCTURAL PROTEIN 1.8-LIKE"/>
    <property type="match status" value="1"/>
</dbReference>
<dbReference type="InterPro" id="IPR025558">
    <property type="entry name" value="DUF4283"/>
</dbReference>
<gene>
    <name evidence="2" type="ORF">Salat_0403000</name>
</gene>
<evidence type="ECO:0000313" key="2">
    <source>
        <dbReference type="EMBL" id="KAK4440681.1"/>
    </source>
</evidence>
<organism evidence="2 3">
    <name type="scientific">Sesamum alatum</name>
    <dbReference type="NCBI Taxonomy" id="300844"/>
    <lineage>
        <taxon>Eukaryota</taxon>
        <taxon>Viridiplantae</taxon>
        <taxon>Streptophyta</taxon>
        <taxon>Embryophyta</taxon>
        <taxon>Tracheophyta</taxon>
        <taxon>Spermatophyta</taxon>
        <taxon>Magnoliopsida</taxon>
        <taxon>eudicotyledons</taxon>
        <taxon>Gunneridae</taxon>
        <taxon>Pentapetalae</taxon>
        <taxon>asterids</taxon>
        <taxon>lamiids</taxon>
        <taxon>Lamiales</taxon>
        <taxon>Pedaliaceae</taxon>
        <taxon>Sesamum</taxon>
    </lineage>
</organism>
<reference evidence="2" key="2">
    <citation type="journal article" date="2024" name="Plant">
        <title>Genomic evolution and insights into agronomic trait innovations of Sesamum species.</title>
        <authorList>
            <person name="Miao H."/>
            <person name="Wang L."/>
            <person name="Qu L."/>
            <person name="Liu H."/>
            <person name="Sun Y."/>
            <person name="Le M."/>
            <person name="Wang Q."/>
            <person name="Wei S."/>
            <person name="Zheng Y."/>
            <person name="Lin W."/>
            <person name="Duan Y."/>
            <person name="Cao H."/>
            <person name="Xiong S."/>
            <person name="Wang X."/>
            <person name="Wei L."/>
            <person name="Li C."/>
            <person name="Ma Q."/>
            <person name="Ju M."/>
            <person name="Zhao R."/>
            <person name="Li G."/>
            <person name="Mu C."/>
            <person name="Tian Q."/>
            <person name="Mei H."/>
            <person name="Zhang T."/>
            <person name="Gao T."/>
            <person name="Zhang H."/>
        </authorList>
    </citation>
    <scope>NUCLEOTIDE SEQUENCE</scope>
    <source>
        <strain evidence="2">3651</strain>
    </source>
</reference>
<accession>A0AAE1Z2B4</accession>
<dbReference type="PANTHER" id="PTHR31286:SF167">
    <property type="entry name" value="OS09G0268800 PROTEIN"/>
    <property type="match status" value="1"/>
</dbReference>
<feature type="domain" description="DUF4283" evidence="1">
    <location>
        <begin position="38"/>
        <end position="115"/>
    </location>
</feature>
<keyword evidence="3" id="KW-1185">Reference proteome</keyword>
<proteinExistence type="predicted"/>
<name>A0AAE1Z2B4_9LAMI</name>